<dbReference type="GO" id="GO:0005737">
    <property type="term" value="C:cytoplasm"/>
    <property type="evidence" value="ECO:0007669"/>
    <property type="project" value="TreeGrafter"/>
</dbReference>
<dbReference type="GO" id="GO:0005634">
    <property type="term" value="C:nucleus"/>
    <property type="evidence" value="ECO:0007669"/>
    <property type="project" value="TreeGrafter"/>
</dbReference>
<feature type="region of interest" description="Disordered" evidence="7">
    <location>
        <begin position="1"/>
        <end position="26"/>
    </location>
</feature>
<organism evidence="13">
    <name type="scientific">Hymenolepis diminuta</name>
    <name type="common">Rat tapeworm</name>
    <dbReference type="NCBI Taxonomy" id="6216"/>
    <lineage>
        <taxon>Eukaryota</taxon>
        <taxon>Metazoa</taxon>
        <taxon>Spiralia</taxon>
        <taxon>Lophotrochozoa</taxon>
        <taxon>Platyhelminthes</taxon>
        <taxon>Cestoda</taxon>
        <taxon>Eucestoda</taxon>
        <taxon>Cyclophyllidea</taxon>
        <taxon>Hymenolepididae</taxon>
        <taxon>Hymenolepis</taxon>
    </lineage>
</organism>
<dbReference type="InterPro" id="IPR036875">
    <property type="entry name" value="Znf_CCHC_sf"/>
</dbReference>
<dbReference type="WBParaSite" id="HDID_0000045501-mRNA-1">
    <property type="protein sequence ID" value="HDID_0000045501-mRNA-1"/>
    <property type="gene ID" value="HDID_0000045501"/>
</dbReference>
<dbReference type="Gene3D" id="3.40.50.300">
    <property type="entry name" value="P-loop containing nucleotide triphosphate hydrolases"/>
    <property type="match status" value="2"/>
</dbReference>
<dbReference type="STRING" id="6216.A0A158QBT4"/>
<evidence type="ECO:0000259" key="8">
    <source>
        <dbReference type="PROSITE" id="PS50158"/>
    </source>
</evidence>
<dbReference type="InterPro" id="IPR011545">
    <property type="entry name" value="DEAD/DEAH_box_helicase_dom"/>
</dbReference>
<dbReference type="PROSITE" id="PS51194">
    <property type="entry name" value="HELICASE_CTER"/>
    <property type="match status" value="1"/>
</dbReference>
<dbReference type="SUPFAM" id="SSF57756">
    <property type="entry name" value="Retrovirus zinc finger-like domains"/>
    <property type="match status" value="1"/>
</dbReference>
<keyword evidence="6" id="KW-0862">Zinc</keyword>
<protein>
    <recommendedName>
        <fullName evidence="5">DNA 3'-5' helicase</fullName>
        <ecNumber evidence="5">5.6.2.4</ecNumber>
    </recommendedName>
</protein>
<dbReference type="EMBL" id="UYSG01000061">
    <property type="protein sequence ID" value="VDL16199.1"/>
    <property type="molecule type" value="Genomic_DNA"/>
</dbReference>
<evidence type="ECO:0000256" key="6">
    <source>
        <dbReference type="PROSITE-ProRule" id="PRU00047"/>
    </source>
</evidence>
<proteinExistence type="inferred from homology"/>
<evidence type="ECO:0000259" key="9">
    <source>
        <dbReference type="PROSITE" id="PS51192"/>
    </source>
</evidence>
<evidence type="ECO:0000256" key="5">
    <source>
        <dbReference type="ARBA" id="ARBA00034808"/>
    </source>
</evidence>
<evidence type="ECO:0000313" key="13">
    <source>
        <dbReference type="WBParaSite" id="HDID_0000045501-mRNA-1"/>
    </source>
</evidence>
<dbReference type="GO" id="GO:0008270">
    <property type="term" value="F:zinc ion binding"/>
    <property type="evidence" value="ECO:0007669"/>
    <property type="project" value="UniProtKB-KW"/>
</dbReference>
<feature type="region of interest" description="Disordered" evidence="7">
    <location>
        <begin position="215"/>
        <end position="236"/>
    </location>
</feature>
<dbReference type="Pfam" id="PF00271">
    <property type="entry name" value="Helicase_C"/>
    <property type="match status" value="1"/>
</dbReference>
<dbReference type="GO" id="GO:0003676">
    <property type="term" value="F:nucleic acid binding"/>
    <property type="evidence" value="ECO:0007669"/>
    <property type="project" value="InterPro"/>
</dbReference>
<dbReference type="InterPro" id="IPR027417">
    <property type="entry name" value="P-loop_NTPase"/>
</dbReference>
<reference evidence="11 12" key="2">
    <citation type="submission" date="2018-11" db="EMBL/GenBank/DDBJ databases">
        <authorList>
            <consortium name="Pathogen Informatics"/>
        </authorList>
    </citation>
    <scope>NUCLEOTIDE SEQUENCE [LARGE SCALE GENOMIC DNA]</scope>
</reference>
<feature type="domain" description="CCHC-type" evidence="8">
    <location>
        <begin position="328"/>
        <end position="343"/>
    </location>
</feature>
<name>A0A158QBT4_HYMDI</name>
<evidence type="ECO:0000259" key="10">
    <source>
        <dbReference type="PROSITE" id="PS51194"/>
    </source>
</evidence>
<evidence type="ECO:0000256" key="3">
    <source>
        <dbReference type="ARBA" id="ARBA00022840"/>
    </source>
</evidence>
<evidence type="ECO:0000256" key="7">
    <source>
        <dbReference type="SAM" id="MobiDB-lite"/>
    </source>
</evidence>
<dbReference type="Pfam" id="PF00098">
    <property type="entry name" value="zf-CCHC"/>
    <property type="match status" value="1"/>
</dbReference>
<sequence length="1160" mass="128244">MSEPNPWDELPVEHKPELKKPHETKSQISLFSRLKSKILTSDNVLPELPKLARCKSSLLAKLSKGDGFEPKKAPFSTSLQTLYAVDSESKENYSFLSNVPGIALSSELANKEETNLKKSGSKSCISTRISLVNSKSTSGAVKKSGSFLSKSFRELADLNTKPADNEFSSFSNYADNGITKGLDASEKAGLKAGSSFYILSQDSVNTIDFTSASPAPTLNSPAKPSKSNSIPALSQPSTYSTVPVEIFDSSFPSSGSSSYRGKKARPTPTGNYLKLNLRKKCFSRGGSKKQARSRFAVRKAKYAAKFGSWKKGGKFGAKGGGGRTGGTCFKCGQEGHWASKCPKVIYGMPASKLSAQELEEMDPDYSHAEWRIADVAELNAQFPNGPQLSDLLNYDRDSANMQLAPSLGDGAFEVEKIREYMNELLSEMCINSFRPGQERAIWRILDGKSTLLILPTAVKKKFYPNSIALVISPLISLMQDQILSSISPIRGAYLSSNQTLEEKEVILQAIKAGQYAYVLMSPEALVETDWILRRNCLPPISFVCVDEAHCLADWSHHFRPSYLQICNLLRTRLGITRFLGLSATCAPSTIRNICSNLGIGEAVKLDAKYNGEEVLSSSEPSGGYIQPISCPIPTNLLVTASMDHNRDEALIKILQRPPFSEQLSILIYAATRDLTERLAGYIRTCLQDMKEKIGRRTVGWNTAVYHAGLTSKERARVQKRFMSGKVRVLVATSAFGMGLNKRDLQAVIHYSLPKSFENYIQEIGRAGRNGQQSYCHTFLPPGFSSQSVHADESGASVITPEEAREANELRRHIFANHVDTVQLKRLLNLIAGKRNRVVALDPDQIAEELDIKPESLATLIIYMHLRTDMQPLLSILPSWPAKVIFSCYGGPLELARVSSRCLAMSAWLGHLKSQTIPGIPFPSPTLREVTIDLPLLCNNWGWKPDVVLRELRSFEWDTTGPSGVPRRSGVSVSLMGSTRATWLWVHPLPTDSSLTERLDTEVVYLRRRLDEVEQAGLRSLVQLQSAIALVAVRCVDDIDFGAESVQSKSDQLHSRVEAHFCETIDGEDVMASWPRPITEEKEASVCRTVGEFLCLHGESVRGGQVTGRVIANIFHGIGSPNFPAYSWSRVYRFWRAHLDVDWPQLQRIATRELVATHTAF</sequence>
<dbReference type="InterPro" id="IPR001878">
    <property type="entry name" value="Znf_CCHC"/>
</dbReference>
<gene>
    <name evidence="11" type="ORF">HDID_LOCUS456</name>
</gene>
<feature type="domain" description="Helicase C-terminal" evidence="10">
    <location>
        <begin position="645"/>
        <end position="827"/>
    </location>
</feature>
<dbReference type="InterPro" id="IPR001650">
    <property type="entry name" value="Helicase_C-like"/>
</dbReference>
<evidence type="ECO:0000313" key="11">
    <source>
        <dbReference type="EMBL" id="VDL16199.1"/>
    </source>
</evidence>
<keyword evidence="6" id="KW-0479">Metal-binding</keyword>
<accession>A0A158QBT4</accession>
<keyword evidence="3" id="KW-0067">ATP-binding</keyword>
<dbReference type="InterPro" id="IPR014001">
    <property type="entry name" value="Helicase_ATP-bd"/>
</dbReference>
<dbReference type="GO" id="GO:0009378">
    <property type="term" value="F:four-way junction helicase activity"/>
    <property type="evidence" value="ECO:0007669"/>
    <property type="project" value="TreeGrafter"/>
</dbReference>
<dbReference type="OrthoDB" id="10261556at2759"/>
<comment type="similarity">
    <text evidence="1">Belongs to the helicase family. RecQ subfamily.</text>
</comment>
<dbReference type="GO" id="GO:0000724">
    <property type="term" value="P:double-strand break repair via homologous recombination"/>
    <property type="evidence" value="ECO:0007669"/>
    <property type="project" value="TreeGrafter"/>
</dbReference>
<feature type="compositionally biased region" description="Basic and acidic residues" evidence="7">
    <location>
        <begin position="11"/>
        <end position="25"/>
    </location>
</feature>
<keyword evidence="6" id="KW-0863">Zinc-finger</keyword>
<dbReference type="PROSITE" id="PS51192">
    <property type="entry name" value="HELICASE_ATP_BIND_1"/>
    <property type="match status" value="1"/>
</dbReference>
<dbReference type="PANTHER" id="PTHR13710">
    <property type="entry name" value="DNA HELICASE RECQ FAMILY MEMBER"/>
    <property type="match status" value="1"/>
</dbReference>
<evidence type="ECO:0000313" key="12">
    <source>
        <dbReference type="Proteomes" id="UP000274504"/>
    </source>
</evidence>
<dbReference type="PROSITE" id="PS50158">
    <property type="entry name" value="ZF_CCHC"/>
    <property type="match status" value="1"/>
</dbReference>
<keyword evidence="2" id="KW-0547">Nucleotide-binding</keyword>
<dbReference type="Proteomes" id="UP000274504">
    <property type="component" value="Unassembled WGS sequence"/>
</dbReference>
<dbReference type="Pfam" id="PF00270">
    <property type="entry name" value="DEAD"/>
    <property type="match status" value="1"/>
</dbReference>
<evidence type="ECO:0000256" key="2">
    <source>
        <dbReference type="ARBA" id="ARBA00022741"/>
    </source>
</evidence>
<evidence type="ECO:0000256" key="1">
    <source>
        <dbReference type="ARBA" id="ARBA00005446"/>
    </source>
</evidence>
<dbReference type="GO" id="GO:0043138">
    <property type="term" value="F:3'-5' DNA helicase activity"/>
    <property type="evidence" value="ECO:0007669"/>
    <property type="project" value="UniProtKB-EC"/>
</dbReference>
<comment type="catalytic activity">
    <reaction evidence="4">
        <text>Couples ATP hydrolysis with the unwinding of duplex DNA by translocating in the 3'-5' direction.</text>
        <dbReference type="EC" id="5.6.2.4"/>
    </reaction>
</comment>
<dbReference type="GO" id="GO:0005694">
    <property type="term" value="C:chromosome"/>
    <property type="evidence" value="ECO:0007669"/>
    <property type="project" value="TreeGrafter"/>
</dbReference>
<dbReference type="GO" id="GO:0005524">
    <property type="term" value="F:ATP binding"/>
    <property type="evidence" value="ECO:0007669"/>
    <property type="project" value="UniProtKB-KW"/>
</dbReference>
<dbReference type="SUPFAM" id="SSF52540">
    <property type="entry name" value="P-loop containing nucleoside triphosphate hydrolases"/>
    <property type="match status" value="1"/>
</dbReference>
<dbReference type="AlphaFoldDB" id="A0A158QBT4"/>
<feature type="domain" description="Helicase ATP-binding" evidence="9">
    <location>
        <begin position="447"/>
        <end position="603"/>
    </location>
</feature>
<reference evidence="13" key="1">
    <citation type="submission" date="2016-04" db="UniProtKB">
        <authorList>
            <consortium name="WormBaseParasite"/>
        </authorList>
    </citation>
    <scope>IDENTIFICATION</scope>
</reference>
<evidence type="ECO:0000256" key="4">
    <source>
        <dbReference type="ARBA" id="ARBA00034617"/>
    </source>
</evidence>
<dbReference type="EC" id="5.6.2.4" evidence="5"/>
<dbReference type="Gene3D" id="4.10.60.10">
    <property type="entry name" value="Zinc finger, CCHC-type"/>
    <property type="match status" value="1"/>
</dbReference>
<dbReference type="SMART" id="SM00343">
    <property type="entry name" value="ZnF_C2HC"/>
    <property type="match status" value="1"/>
</dbReference>
<dbReference type="SMART" id="SM00490">
    <property type="entry name" value="HELICc"/>
    <property type="match status" value="1"/>
</dbReference>
<dbReference type="PANTHER" id="PTHR13710:SF108">
    <property type="entry name" value="ATP-DEPENDENT DNA HELICASE Q4"/>
    <property type="match status" value="1"/>
</dbReference>
<dbReference type="SMART" id="SM00487">
    <property type="entry name" value="DEXDc"/>
    <property type="match status" value="1"/>
</dbReference>